<keyword evidence="3" id="KW-1185">Reference proteome</keyword>
<reference evidence="2" key="1">
    <citation type="journal article" date="2021" name="Genome Biol. Evol.">
        <title>A High-Quality Reference Genome for a Parasitic Bivalve with Doubly Uniparental Inheritance (Bivalvia: Unionida).</title>
        <authorList>
            <person name="Smith C.H."/>
        </authorList>
    </citation>
    <scope>NUCLEOTIDE SEQUENCE</scope>
    <source>
        <strain evidence="2">CHS0354</strain>
    </source>
</reference>
<sequence>MLDTSLNLMPDNESDALACLLKEIAECKSEDQQCPKILTHEEETGLIQQSSPQGTVVGPTPAELESLNELIKFDHVYYKTHSQDNSGQNSHISLCQNSPSIKSTPSNMTFTIIKGNKSHSIQVYVTADEKKKDSATLVPNQSAVSLLKNNSLLASNNTVVGMDQCKPVKIASQLTESDILVEEMGVINPLSLDMDSILEVGELNMDLLEDLESILKEDCESIAHSSAPVPSPQIQKNEKPMDSIEHGTRNSVTKGVKRKHGRSVSASVPCLSVENLITSVLSPGEVDRLSDSGISCDLSDAVSPYSQYSDINEFPSSPLQDSPWEESFQELFPDLV</sequence>
<evidence type="ECO:0000256" key="1">
    <source>
        <dbReference type="SAM" id="MobiDB-lite"/>
    </source>
</evidence>
<dbReference type="AlphaFoldDB" id="A0AAE0W1V1"/>
<reference evidence="2" key="2">
    <citation type="journal article" date="2021" name="Genome Biol. Evol.">
        <title>Developing a high-quality reference genome for a parasitic bivalve with doubly uniparental inheritance (Bivalvia: Unionida).</title>
        <authorList>
            <person name="Smith C.H."/>
        </authorList>
    </citation>
    <scope>NUCLEOTIDE SEQUENCE</scope>
    <source>
        <strain evidence="2">CHS0354</strain>
        <tissue evidence="2">Mantle</tissue>
    </source>
</reference>
<organism evidence="2 3">
    <name type="scientific">Potamilus streckersoni</name>
    <dbReference type="NCBI Taxonomy" id="2493646"/>
    <lineage>
        <taxon>Eukaryota</taxon>
        <taxon>Metazoa</taxon>
        <taxon>Spiralia</taxon>
        <taxon>Lophotrochozoa</taxon>
        <taxon>Mollusca</taxon>
        <taxon>Bivalvia</taxon>
        <taxon>Autobranchia</taxon>
        <taxon>Heteroconchia</taxon>
        <taxon>Palaeoheterodonta</taxon>
        <taxon>Unionida</taxon>
        <taxon>Unionoidea</taxon>
        <taxon>Unionidae</taxon>
        <taxon>Ambleminae</taxon>
        <taxon>Lampsilini</taxon>
        <taxon>Potamilus</taxon>
    </lineage>
</organism>
<dbReference type="EMBL" id="JAEAOA010000290">
    <property type="protein sequence ID" value="KAK3597195.1"/>
    <property type="molecule type" value="Genomic_DNA"/>
</dbReference>
<reference evidence="2" key="3">
    <citation type="submission" date="2023-05" db="EMBL/GenBank/DDBJ databases">
        <authorList>
            <person name="Smith C.H."/>
        </authorList>
    </citation>
    <scope>NUCLEOTIDE SEQUENCE</scope>
    <source>
        <strain evidence="2">CHS0354</strain>
        <tissue evidence="2">Mantle</tissue>
    </source>
</reference>
<accession>A0AAE0W1V1</accession>
<protein>
    <submittedName>
        <fullName evidence="2">Uncharacterized protein</fullName>
    </submittedName>
</protein>
<feature type="region of interest" description="Disordered" evidence="1">
    <location>
        <begin position="224"/>
        <end position="258"/>
    </location>
</feature>
<comment type="caution">
    <text evidence="2">The sequence shown here is derived from an EMBL/GenBank/DDBJ whole genome shotgun (WGS) entry which is preliminary data.</text>
</comment>
<evidence type="ECO:0000313" key="2">
    <source>
        <dbReference type="EMBL" id="KAK3597195.1"/>
    </source>
</evidence>
<name>A0AAE0W1V1_9BIVA</name>
<feature type="compositionally biased region" description="Basic and acidic residues" evidence="1">
    <location>
        <begin position="236"/>
        <end position="248"/>
    </location>
</feature>
<dbReference type="Proteomes" id="UP001195483">
    <property type="component" value="Unassembled WGS sequence"/>
</dbReference>
<proteinExistence type="predicted"/>
<gene>
    <name evidence="2" type="ORF">CHS0354_003695</name>
</gene>
<evidence type="ECO:0000313" key="3">
    <source>
        <dbReference type="Proteomes" id="UP001195483"/>
    </source>
</evidence>